<evidence type="ECO:0000313" key="1">
    <source>
        <dbReference type="EMBL" id="KDR64890.1"/>
    </source>
</evidence>
<gene>
    <name evidence="1" type="ORF">GALMADRAFT_149193</name>
</gene>
<dbReference type="Proteomes" id="UP000027222">
    <property type="component" value="Unassembled WGS sequence"/>
</dbReference>
<dbReference type="HOGENOM" id="CLU_2109228_0_0_1"/>
<dbReference type="EMBL" id="KL142689">
    <property type="protein sequence ID" value="KDR64890.1"/>
    <property type="molecule type" value="Genomic_DNA"/>
</dbReference>
<name>A0A067S241_GALM3</name>
<accession>A0A067S241</accession>
<dbReference type="AlphaFoldDB" id="A0A067S241"/>
<keyword evidence="2" id="KW-1185">Reference proteome</keyword>
<reference evidence="2" key="1">
    <citation type="journal article" date="2014" name="Proc. Natl. Acad. Sci. U.S.A.">
        <title>Extensive sampling of basidiomycete genomes demonstrates inadequacy of the white-rot/brown-rot paradigm for wood decay fungi.</title>
        <authorList>
            <person name="Riley R."/>
            <person name="Salamov A.A."/>
            <person name="Brown D.W."/>
            <person name="Nagy L.G."/>
            <person name="Floudas D."/>
            <person name="Held B.W."/>
            <person name="Levasseur A."/>
            <person name="Lombard V."/>
            <person name="Morin E."/>
            <person name="Otillar R."/>
            <person name="Lindquist E.A."/>
            <person name="Sun H."/>
            <person name="LaButti K.M."/>
            <person name="Schmutz J."/>
            <person name="Jabbour D."/>
            <person name="Luo H."/>
            <person name="Baker S.E."/>
            <person name="Pisabarro A.G."/>
            <person name="Walton J.D."/>
            <person name="Blanchette R.A."/>
            <person name="Henrissat B."/>
            <person name="Martin F."/>
            <person name="Cullen D."/>
            <person name="Hibbett D.S."/>
            <person name="Grigoriev I.V."/>
        </authorList>
    </citation>
    <scope>NUCLEOTIDE SEQUENCE [LARGE SCALE GENOMIC DNA]</scope>
    <source>
        <strain evidence="2">CBS 339.88</strain>
    </source>
</reference>
<sequence>MVDATPLCQLAQSGQITSTTSGDIDVDLDAPPPTATSAPTWVTGRRHTLLSLPTLLWLMSPAAASSPARDTVDVAAALSPPQMMRTQLTTPPYRLHLYRGRAGMTMPPDRLYIEC</sequence>
<protein>
    <submittedName>
        <fullName evidence="1">Uncharacterized protein</fullName>
    </submittedName>
</protein>
<organism evidence="1 2">
    <name type="scientific">Galerina marginata (strain CBS 339.88)</name>
    <dbReference type="NCBI Taxonomy" id="685588"/>
    <lineage>
        <taxon>Eukaryota</taxon>
        <taxon>Fungi</taxon>
        <taxon>Dikarya</taxon>
        <taxon>Basidiomycota</taxon>
        <taxon>Agaricomycotina</taxon>
        <taxon>Agaricomycetes</taxon>
        <taxon>Agaricomycetidae</taxon>
        <taxon>Agaricales</taxon>
        <taxon>Agaricineae</taxon>
        <taxon>Strophariaceae</taxon>
        <taxon>Galerina</taxon>
    </lineage>
</organism>
<evidence type="ECO:0000313" key="2">
    <source>
        <dbReference type="Proteomes" id="UP000027222"/>
    </source>
</evidence>
<proteinExistence type="predicted"/>